<keyword evidence="7" id="KW-1185">Reference proteome</keyword>
<evidence type="ECO:0000313" key="7">
    <source>
        <dbReference type="Proteomes" id="UP000050741"/>
    </source>
</evidence>
<feature type="region of interest" description="Disordered" evidence="2">
    <location>
        <begin position="503"/>
        <end position="567"/>
    </location>
</feature>
<dbReference type="InterPro" id="IPR055938">
    <property type="entry name" value="DUF7516"/>
</dbReference>
<dbReference type="GO" id="GO:0003682">
    <property type="term" value="F:chromatin binding"/>
    <property type="evidence" value="ECO:0007669"/>
    <property type="project" value="TreeGrafter"/>
</dbReference>
<feature type="region of interest" description="Disordered" evidence="2">
    <location>
        <begin position="338"/>
        <end position="486"/>
    </location>
</feature>
<dbReference type="PANTHER" id="PTHR14428">
    <property type="entry name" value="NUCLEOLAR COMPLEX PROTEIN 3"/>
    <property type="match status" value="1"/>
</dbReference>
<dbReference type="GO" id="GO:0006270">
    <property type="term" value="P:DNA replication initiation"/>
    <property type="evidence" value="ECO:0007669"/>
    <property type="project" value="TreeGrafter"/>
</dbReference>
<dbReference type="Pfam" id="PF24359">
    <property type="entry name" value="DUF7515"/>
    <property type="match status" value="1"/>
</dbReference>
<dbReference type="WBParaSite" id="GPLIN_000087000">
    <property type="protein sequence ID" value="GPLIN_000087000"/>
    <property type="gene ID" value="GPLIN_000087000"/>
</dbReference>
<evidence type="ECO:0000259" key="5">
    <source>
        <dbReference type="Pfam" id="PF24359"/>
    </source>
</evidence>
<dbReference type="InterPro" id="IPR055937">
    <property type="entry name" value="DUF7515"/>
</dbReference>
<evidence type="ECO:0000259" key="4">
    <source>
        <dbReference type="Pfam" id="PF08719"/>
    </source>
</evidence>
<feature type="compositionally biased region" description="Basic and acidic residues" evidence="2">
    <location>
        <begin position="531"/>
        <end position="541"/>
    </location>
</feature>
<feature type="domain" description="NADAR" evidence="4">
    <location>
        <begin position="809"/>
        <end position="969"/>
    </location>
</feature>
<evidence type="ECO:0000259" key="6">
    <source>
        <dbReference type="Pfam" id="PF24360"/>
    </source>
</evidence>
<dbReference type="InterPro" id="IPR016903">
    <property type="entry name" value="Nucleolar_cplx-assoc_3"/>
</dbReference>
<dbReference type="Proteomes" id="UP000050741">
    <property type="component" value="Unassembled WGS sequence"/>
</dbReference>
<feature type="compositionally biased region" description="Polar residues" evidence="2">
    <location>
        <begin position="509"/>
        <end position="528"/>
    </location>
</feature>
<reference evidence="7" key="2">
    <citation type="submission" date="2014-05" db="EMBL/GenBank/DDBJ databases">
        <title>The genome and life-stage specific transcriptomes of Globodera pallida elucidate key aspects of plant parasitism by a cyst nematode.</title>
        <authorList>
            <person name="Cotton J.A."/>
            <person name="Lilley C.J."/>
            <person name="Jones L.M."/>
            <person name="Kikuchi T."/>
            <person name="Reid A.J."/>
            <person name="Thorpe P."/>
            <person name="Tsai I.J."/>
            <person name="Beasley H."/>
            <person name="Blok V."/>
            <person name="Cock P.J.A."/>
            <person name="Van den Akker S.E."/>
            <person name="Holroyd N."/>
            <person name="Hunt M."/>
            <person name="Mantelin S."/>
            <person name="Naghra H."/>
            <person name="Pain A."/>
            <person name="Palomares-Rius J.E."/>
            <person name="Zarowiecki M."/>
            <person name="Berriman M."/>
            <person name="Jones J.T."/>
            <person name="Urwin P.E."/>
        </authorList>
    </citation>
    <scope>NUCLEOTIDE SEQUENCE [LARGE SCALE GENOMIC DNA]</scope>
    <source>
        <strain evidence="7">Lindley</strain>
    </source>
</reference>
<evidence type="ECO:0000259" key="3">
    <source>
        <dbReference type="Pfam" id="PF03914"/>
    </source>
</evidence>
<dbReference type="PANTHER" id="PTHR14428:SF5">
    <property type="entry name" value="NUCLEOLAR COMPLEX PROTEIN 3 HOMOLOG"/>
    <property type="match status" value="1"/>
</dbReference>
<dbReference type="InterPro" id="IPR005612">
    <property type="entry name" value="CCAAT-binding_factor"/>
</dbReference>
<dbReference type="InterPro" id="IPR037238">
    <property type="entry name" value="YbiA-like_sf"/>
</dbReference>
<feature type="domain" description="DUF7515" evidence="5">
    <location>
        <begin position="73"/>
        <end position="149"/>
    </location>
</feature>
<sequence length="1694" mass="192092">MPSIFDQFANGNKRRSSTVVAARPVDHHSFSRTNLQFDDDIGLPMMDDMASNSTTGNGMQEAELSLEEKRIRLKAIQEELLFTLASRCNGYANLEDLKRDFQADSGYIAERVAMEYGYQKFEDFANSDLMKGVIKLVVFDGQPTFVPRDCTKFKHIRDEQIVSNDCIVKKEDDEEMEKLARALLPENAEQFIKGKKIILKILHDLGGETSQVLWVRIQEQYKLDTGKELAGQELRSLFQRDKALKILTKFFQNEIDVWDTDSPGHYWLKLKRPYQEVMEGFDEMIRAQKEAVYKYRTNKRRPPYNKAVRPPKLTLEERFRPGHFPKCCKAASQVDGPKFQIPTDAIKPKLDGIGNNSSPNQQNAQKTGFDWDGNSLTHYDEDVDHNQKTTAKSSSNNKANVNSKKKKGIEYTSRNKGTYTDSEEEADNEDDDARSDVTLMPRKDLPQNEGASRRRAAFDDVLNEPPTSNNQTNTFTADDRSNGPNPVGHQKNIQKYMKTLKGPIPSRPPNSSIFNSGQVTSNCKQPPMSSADDKNVADHTETGISVTAPPGGVPESHLQSDNRQAPNCEAFPSNWDSRRLNVREEVHPCEPLRPGPAFSMYSRPSTDSSKGFQLMEHVEQLRNIANKNGLSHETRFDEGSFSFRRGDKLLIFTEFNEEKVRGSWHNSGRIYNERYYPKVDWEMFCATIRGLLCDTFVSHFNMADSRLQLPFECDSSSGSTGSLNGLPASARSKNFSWGCPPSFDNREKYDECGTPPDEARENPKMRGDSFVTKWVLPEVPDKFRSGGGAPFPLYKRTVDGRAFLCFFTKVYAFSNHHPAVFRIEGSLFCCSEQYYMWRKTKHFGFERTAEEIMEIQHAGTIKRLGTADTLRERRRVGMEPNSREFNHDEWREVKEEIMLTGLHAKFTQNEKMLRMLVDTRDSVLVEASPTDTYWGVGRAIDSEEIENPQKWRGTNRLGILLQRLRMELRTMKKSSTKTDKRVKHQRLKAKKKLSKMATKGKLSRTVRDQMKDVQRRQTGQKQKRMAQIRNDWLIDRRVRERELSSSDLDETVEAQMDCCRMDKKPRNVRKKKEHIDGQMDEDELDEQIRSFVGECAEDELLPVKIGRKLVKRVKIRALGEAAETEAGEEVKPDLDYQREHCGKVEELETNSDEMDGTGTELSECRQKSAAESESMLAGMASAIVAEPQENVSKFRLLLQMASGVDQLSPSVREHSQKLAVASSTEIFVNLLEKNANKLLDKSKKGPVEDESPTFCTQFAFLCVRCLCRLIEKCAHFNYANNILTCLIRLSTTPWKKMSEEICATISEVFRADLQLGISAHGAKAIALLVDRKAAYVPAGLLATFLALNITEIGAHSAWETKKAQNQGQLGSKWKSRRSRKYDKQIGKIDAELKEAIVAETHLTKLGLATQTTKSVFLTYCRVLKRMPATVLLRPVLAGLSKFVHLINAELHEDLARHLGILVQQKQLNFSEVLLCVRTAAVVLEGEGRLLGVDLLSFYGTLFAALPNACFQPEESLPADLSVLAQSLHLLFVRRRKTVPLARVAAFTKRLALVALPLQTRFQAVLLLTVRRLLLTHPALLFLVHMDGEAPLTNGRFLPDSADADHSNGMATNLHSELRLFVQHPNVLIRSVSLNLLNGIPSTGRFRLEAKWATVEPSEFSLVDDPTVDDKKKRAEVLLHNVVFHALRFREIDSC</sequence>
<accession>A0A183BJU1</accession>
<feature type="domain" description="CCAAT-binding factor" evidence="3">
    <location>
        <begin position="1473"/>
        <end position="1624"/>
    </location>
</feature>
<feature type="compositionally biased region" description="Polar residues" evidence="2">
    <location>
        <begin position="354"/>
        <end position="366"/>
    </location>
</feature>
<reference evidence="7" key="1">
    <citation type="submission" date="2013-12" db="EMBL/GenBank/DDBJ databases">
        <authorList>
            <person name="Aslett M."/>
        </authorList>
    </citation>
    <scope>NUCLEOTIDE SEQUENCE [LARGE SCALE GENOMIC DNA]</scope>
    <source>
        <strain evidence="7">Lindley</strain>
    </source>
</reference>
<dbReference type="Gene3D" id="1.10.357.40">
    <property type="entry name" value="YbiA-like"/>
    <property type="match status" value="1"/>
</dbReference>
<dbReference type="GO" id="GO:0005730">
    <property type="term" value="C:nucleolus"/>
    <property type="evidence" value="ECO:0007669"/>
    <property type="project" value="TreeGrafter"/>
</dbReference>
<feature type="compositionally biased region" description="Basic and acidic residues" evidence="2">
    <location>
        <begin position="378"/>
        <end position="387"/>
    </location>
</feature>
<dbReference type="CDD" id="cd15457">
    <property type="entry name" value="NADAR"/>
    <property type="match status" value="1"/>
</dbReference>
<feature type="compositionally biased region" description="Polar residues" evidence="2">
    <location>
        <begin position="465"/>
        <end position="476"/>
    </location>
</feature>
<feature type="compositionally biased region" description="Low complexity" evidence="2">
    <location>
        <begin position="388"/>
        <end position="402"/>
    </location>
</feature>
<dbReference type="InterPro" id="IPR012816">
    <property type="entry name" value="NADAR"/>
</dbReference>
<dbReference type="Pfam" id="PF03914">
    <property type="entry name" value="CBF"/>
    <property type="match status" value="1"/>
</dbReference>
<protein>
    <submittedName>
        <fullName evidence="8">HTH OST-type domain-containing protein</fullName>
    </submittedName>
</protein>
<dbReference type="Pfam" id="PF24360">
    <property type="entry name" value="DUF7516"/>
    <property type="match status" value="1"/>
</dbReference>
<evidence type="ECO:0000313" key="8">
    <source>
        <dbReference type="WBParaSite" id="GPLIN_000087000"/>
    </source>
</evidence>
<dbReference type="SUPFAM" id="SSF143990">
    <property type="entry name" value="YbiA-like"/>
    <property type="match status" value="1"/>
</dbReference>
<feature type="compositionally biased region" description="Acidic residues" evidence="2">
    <location>
        <begin position="421"/>
        <end position="433"/>
    </location>
</feature>
<proteinExistence type="inferred from homology"/>
<evidence type="ECO:0000256" key="2">
    <source>
        <dbReference type="SAM" id="MobiDB-lite"/>
    </source>
</evidence>
<reference evidence="8" key="3">
    <citation type="submission" date="2016-06" db="UniProtKB">
        <authorList>
            <consortium name="WormBaseParasite"/>
        </authorList>
    </citation>
    <scope>IDENTIFICATION</scope>
</reference>
<evidence type="ECO:0000256" key="1">
    <source>
        <dbReference type="ARBA" id="ARBA00007797"/>
    </source>
</evidence>
<dbReference type="Pfam" id="PF08719">
    <property type="entry name" value="NADAR"/>
    <property type="match status" value="1"/>
</dbReference>
<feature type="domain" description="DUF7516" evidence="6">
    <location>
        <begin position="192"/>
        <end position="276"/>
    </location>
</feature>
<dbReference type="NCBIfam" id="TIGR02464">
    <property type="entry name" value="ribofla_fusion"/>
    <property type="match status" value="1"/>
</dbReference>
<comment type="similarity">
    <text evidence="1">Belongs to the CBF/MAK21 family.</text>
</comment>
<organism evidence="7 8">
    <name type="scientific">Globodera pallida</name>
    <name type="common">Potato cyst nematode worm</name>
    <name type="synonym">Heterodera pallida</name>
    <dbReference type="NCBI Taxonomy" id="36090"/>
    <lineage>
        <taxon>Eukaryota</taxon>
        <taxon>Metazoa</taxon>
        <taxon>Ecdysozoa</taxon>
        <taxon>Nematoda</taxon>
        <taxon>Chromadorea</taxon>
        <taxon>Rhabditida</taxon>
        <taxon>Tylenchina</taxon>
        <taxon>Tylenchomorpha</taxon>
        <taxon>Tylenchoidea</taxon>
        <taxon>Heteroderidae</taxon>
        <taxon>Heteroderinae</taxon>
        <taxon>Globodera</taxon>
    </lineage>
</organism>
<name>A0A183BJU1_GLOPA</name>